<dbReference type="InterPro" id="IPR000305">
    <property type="entry name" value="GIY-YIG_endonuc"/>
</dbReference>
<dbReference type="Proteomes" id="UP001211907">
    <property type="component" value="Unassembled WGS sequence"/>
</dbReference>
<comment type="caution">
    <text evidence="3">The sequence shown here is derived from an EMBL/GenBank/DDBJ whole genome shotgun (WGS) entry which is preliminary data.</text>
</comment>
<dbReference type="GO" id="GO:0003677">
    <property type="term" value="F:DNA binding"/>
    <property type="evidence" value="ECO:0007669"/>
    <property type="project" value="InterPro"/>
</dbReference>
<sequence>MTTLATVTTLPTSGPSERCAKHIKKLGLTPYAIYEDLATPGVKALVQEALKSNAGVYVIINLVNGNTYVGSAITNRMANRFHKHLFGLSGSIRVANAVRMYGLANFAFVVAKVMPDVVTQEDNRALLDMEDSFIQLLLPEYNIAEQAGNTFGVLHTEETKAMMRLNYSKERREMVGAINRGKTLSTEEKEKIREAALGRVLSPESRALVSANSAKAYY</sequence>
<dbReference type="GO" id="GO:0004519">
    <property type="term" value="F:endonuclease activity"/>
    <property type="evidence" value="ECO:0007669"/>
    <property type="project" value="InterPro"/>
</dbReference>
<proteinExistence type="predicted"/>
<dbReference type="InterPro" id="IPR006350">
    <property type="entry name" value="Intron_endoG1"/>
</dbReference>
<gene>
    <name evidence="3" type="ORF">HK100_001973</name>
</gene>
<dbReference type="InterPro" id="IPR035901">
    <property type="entry name" value="GIY-YIG_endonuc_sf"/>
</dbReference>
<comment type="similarity">
    <text evidence="1">To endonucleases of group I introns of fungi and phage.</text>
</comment>
<dbReference type="EMBL" id="JADGJH010001447">
    <property type="protein sequence ID" value="KAJ3113457.1"/>
    <property type="molecule type" value="Genomic_DNA"/>
</dbReference>
<dbReference type="PROSITE" id="PS50164">
    <property type="entry name" value="GIY_YIG"/>
    <property type="match status" value="1"/>
</dbReference>
<feature type="domain" description="GIY-YIG" evidence="2">
    <location>
        <begin position="52"/>
        <end position="143"/>
    </location>
</feature>
<name>A0AAD5XE58_9FUNG</name>
<dbReference type="SUPFAM" id="SSF82771">
    <property type="entry name" value="GIY-YIG endonuclease"/>
    <property type="match status" value="1"/>
</dbReference>
<dbReference type="InterPro" id="IPR003611">
    <property type="entry name" value="NUMOD3"/>
</dbReference>
<evidence type="ECO:0000256" key="1">
    <source>
        <dbReference type="ARBA" id="ARBA00010045"/>
    </source>
</evidence>
<dbReference type="Pfam" id="PF01541">
    <property type="entry name" value="GIY-YIG"/>
    <property type="match status" value="1"/>
</dbReference>
<reference evidence="3" key="1">
    <citation type="submission" date="2020-05" db="EMBL/GenBank/DDBJ databases">
        <title>Phylogenomic resolution of chytrid fungi.</title>
        <authorList>
            <person name="Stajich J.E."/>
            <person name="Amses K."/>
            <person name="Simmons R."/>
            <person name="Seto K."/>
            <person name="Myers J."/>
            <person name="Bonds A."/>
            <person name="Quandt C.A."/>
            <person name="Barry K."/>
            <person name="Liu P."/>
            <person name="Grigoriev I."/>
            <person name="Longcore J.E."/>
            <person name="James T.Y."/>
        </authorList>
    </citation>
    <scope>NUCLEOTIDE SEQUENCE</scope>
    <source>
        <strain evidence="3">JEL0513</strain>
    </source>
</reference>
<organism evidence="3 4">
    <name type="scientific">Physocladia obscura</name>
    <dbReference type="NCBI Taxonomy" id="109957"/>
    <lineage>
        <taxon>Eukaryota</taxon>
        <taxon>Fungi</taxon>
        <taxon>Fungi incertae sedis</taxon>
        <taxon>Chytridiomycota</taxon>
        <taxon>Chytridiomycota incertae sedis</taxon>
        <taxon>Chytridiomycetes</taxon>
        <taxon>Chytridiales</taxon>
        <taxon>Chytriomycetaceae</taxon>
        <taxon>Physocladia</taxon>
    </lineage>
</organism>
<dbReference type="CDD" id="cd10445">
    <property type="entry name" value="GIY-YIG_bI1_like"/>
    <property type="match status" value="1"/>
</dbReference>
<dbReference type="AlphaFoldDB" id="A0AAD5XE58"/>
<dbReference type="SMART" id="SM00496">
    <property type="entry name" value="IENR2"/>
    <property type="match status" value="3"/>
</dbReference>
<dbReference type="Gene3D" id="3.40.1440.10">
    <property type="entry name" value="GIY-YIG endonuclease"/>
    <property type="match status" value="1"/>
</dbReference>
<evidence type="ECO:0000313" key="4">
    <source>
        <dbReference type="Proteomes" id="UP001211907"/>
    </source>
</evidence>
<dbReference type="NCBIfam" id="TIGR01453">
    <property type="entry name" value="grpIintron_endo"/>
    <property type="match status" value="1"/>
</dbReference>
<evidence type="ECO:0000313" key="3">
    <source>
        <dbReference type="EMBL" id="KAJ3113457.1"/>
    </source>
</evidence>
<accession>A0AAD5XE58</accession>
<evidence type="ECO:0000259" key="2">
    <source>
        <dbReference type="PROSITE" id="PS50164"/>
    </source>
</evidence>
<protein>
    <recommendedName>
        <fullName evidence="2">GIY-YIG domain-containing protein</fullName>
    </recommendedName>
</protein>
<dbReference type="SMART" id="SM00465">
    <property type="entry name" value="GIYc"/>
    <property type="match status" value="1"/>
</dbReference>
<keyword evidence="4" id="KW-1185">Reference proteome</keyword>